<sequence length="43" mass="4588">MKSCLFIVIILLVLVCFLGTGGLIYVTSINTKAETPGTEKTAQ</sequence>
<keyword evidence="2" id="KW-1185">Reference proteome</keyword>
<accession>A0A1M6RIP7</accession>
<proteinExistence type="predicted"/>
<gene>
    <name evidence="1" type="ORF">SAMN02745181_3611</name>
</gene>
<name>A0A1M6RIP7_9BACT</name>
<dbReference type="InParanoid" id="A0A1M6RIP7"/>
<reference evidence="1 2" key="1">
    <citation type="submission" date="2016-11" db="EMBL/GenBank/DDBJ databases">
        <authorList>
            <person name="Jaros S."/>
            <person name="Januszkiewicz K."/>
            <person name="Wedrychowicz H."/>
        </authorList>
    </citation>
    <scope>NUCLEOTIDE SEQUENCE [LARGE SCALE GENOMIC DNA]</scope>
    <source>
        <strain evidence="1 2">DSM 18772</strain>
    </source>
</reference>
<dbReference type="EMBL" id="FQYR01000008">
    <property type="protein sequence ID" value="SHK32304.1"/>
    <property type="molecule type" value="Genomic_DNA"/>
</dbReference>
<evidence type="ECO:0000313" key="1">
    <source>
        <dbReference type="EMBL" id="SHK32304.1"/>
    </source>
</evidence>
<dbReference type="Proteomes" id="UP000184510">
    <property type="component" value="Unassembled WGS sequence"/>
</dbReference>
<protein>
    <submittedName>
        <fullName evidence="1">Uncharacterized protein</fullName>
    </submittedName>
</protein>
<dbReference type="AlphaFoldDB" id="A0A1M6RIP7"/>
<organism evidence="1 2">
    <name type="scientific">Rubritalea squalenifaciens DSM 18772</name>
    <dbReference type="NCBI Taxonomy" id="1123071"/>
    <lineage>
        <taxon>Bacteria</taxon>
        <taxon>Pseudomonadati</taxon>
        <taxon>Verrucomicrobiota</taxon>
        <taxon>Verrucomicrobiia</taxon>
        <taxon>Verrucomicrobiales</taxon>
        <taxon>Rubritaleaceae</taxon>
        <taxon>Rubritalea</taxon>
    </lineage>
</organism>
<dbReference type="RefSeq" id="WP_268793988.1">
    <property type="nucleotide sequence ID" value="NZ_FQYR01000008.1"/>
</dbReference>
<evidence type="ECO:0000313" key="2">
    <source>
        <dbReference type="Proteomes" id="UP000184510"/>
    </source>
</evidence>